<gene>
    <name evidence="5" type="ORF">KHA90_00810</name>
</gene>
<accession>A0ABS5P5K1</accession>
<dbReference type="PANTHER" id="PTHR30069:SF29">
    <property type="entry name" value="HEMOGLOBIN AND HEMOGLOBIN-HAPTOGLOBIN-BINDING PROTEIN 1-RELATED"/>
    <property type="match status" value="1"/>
</dbReference>
<keyword evidence="2" id="KW-0813">Transport</keyword>
<comment type="subcellular location">
    <subcellularLocation>
        <location evidence="2">Cell outer membrane</location>
        <topology evidence="2">Multi-pass membrane protein</topology>
    </subcellularLocation>
</comment>
<keyword evidence="2" id="KW-1134">Transmembrane beta strand</keyword>
<evidence type="ECO:0000256" key="3">
    <source>
        <dbReference type="SAM" id="SignalP"/>
    </source>
</evidence>
<evidence type="ECO:0000313" key="6">
    <source>
        <dbReference type="Proteomes" id="UP000722625"/>
    </source>
</evidence>
<keyword evidence="2" id="KW-0812">Transmembrane</keyword>
<evidence type="ECO:0000313" key="5">
    <source>
        <dbReference type="EMBL" id="MBS7229549.1"/>
    </source>
</evidence>
<dbReference type="SUPFAM" id="SSF49464">
    <property type="entry name" value="Carboxypeptidase regulatory domain-like"/>
    <property type="match status" value="1"/>
</dbReference>
<dbReference type="InterPro" id="IPR023996">
    <property type="entry name" value="TonB-dep_OMP_SusC/RagA"/>
</dbReference>
<dbReference type="PANTHER" id="PTHR30069">
    <property type="entry name" value="TONB-DEPENDENT OUTER MEMBRANE RECEPTOR"/>
    <property type="match status" value="1"/>
</dbReference>
<comment type="caution">
    <text evidence="5">The sequence shown here is derived from an EMBL/GenBank/DDBJ whole genome shotgun (WGS) entry which is preliminary data.</text>
</comment>
<name>A0ABS5P5K1_9FLAO</name>
<sequence length="1134" mass="125495">MKQALIKRCSFLLFTLMTVMSYAQNTVTYTTVTVTGTVTDNLGGQLPGVNVTEKSTKNTVTTDFNGQYTIKVKSGATLVFSFIGMKKSEVPLNGRTVVSTKLAEDSNQLDNIVVVGYGTQKRKELTGAIATIKADDLMDLPVTNLSDALKGLVPGVNVTSGSGRPGESGTVQIRQTFSLSKDGGFNIPLIIIDDMIQVDPSNGKPTLEQFNRLDPSEIESITVLKDGSAAIYGSRASQGAIVVKTKRGKAGKAKFSYNSQLAINDAVSHSKVLNAYEFGVFSNRFFNSRVTPPAVIDPATLYSASELEQMKSLNYNWLEEAWKPAIQQKHSFNVSGGNEDITYFAGATYLTQDANLGNQKYDKWNFRTGINAKIAKNLDFSASISGNVGVVDKSFTKASSNISDGSYGSAAGGEQADYGFLLHMPQHVPWETTLDGKQYYVSPFPNSNKNFGSANANTTIAGWNYFANLENGSHQVTDDNSFNVNASLNYKVAAVKGLSFKVTYSRNQSSAYTEQIQLPYDLARIRDYQLMDRHLASSANPSIYNATTNPIGSYIIETNARNSRVYYNNTDSKSTQGDFLINYDRTFGDHQIGAMVGGEASEVYSTFTRLAYENTGKDYLGDYRTAGTLSTSNSQATKVEGGTLSYFGRFNYSYKQKYLFQFILRSDASTKFAPENYWGTFPSVQLGWVISKENWFEKSVPWVDFLKVRYSIGKTGKDNIQPWRWEQYYDLIVDKGFQFGPGTATGGGGFSGNGLTPKVNPNRDVTWDTTIKNNVGVDINLLKNRLSLTYDFYYDKNKDMLTDMSSAVGVPISVGGAYAEQNYGRIDAWGSEVSITWSDKIKSNISYNVGINFSYNNNEIKKYPDQGNALPSSNNLRVGYSSFNPVWGFAVWKGTSTGDGILRTDEDITNYWAYLTERATAAGGVPRYLDINSASGIRKGSLAYQDVAGQLNPDGSVAQADGQIMKENDYVKLANSTRTYGFTTNLGFKFDGFSLRTQIATSWGGANFVDLVNQGTSSAHNMWSRESFWSDMYAEDNPNGKYPNVAQWTYMSSPSDFWQLNTFRCFVRNLSLNYDIPKKVFADTKIAAITLGITGNNLWDLYNPYPDHYRNMYDNSSVNYPTLRTWSLNFNVSF</sequence>
<feature type="domain" description="TonB-dependent receptor plug" evidence="4">
    <location>
        <begin position="122"/>
        <end position="240"/>
    </location>
</feature>
<dbReference type="InterPro" id="IPR012910">
    <property type="entry name" value="Plug_dom"/>
</dbReference>
<dbReference type="InterPro" id="IPR008969">
    <property type="entry name" value="CarboxyPept-like_regulatory"/>
</dbReference>
<dbReference type="NCBIfam" id="TIGR04056">
    <property type="entry name" value="OMP_RagA_SusC"/>
    <property type="match status" value="1"/>
</dbReference>
<feature type="signal peptide" evidence="3">
    <location>
        <begin position="1"/>
        <end position="23"/>
    </location>
</feature>
<reference evidence="5 6" key="1">
    <citation type="journal article" date="2018" name="Int. J. Syst. Evol. Microbiol.">
        <title>Flavobacterium chryseum sp. nov. and Flavobacterium psychroterrae sp. nov., novel environmental bacteria isolated from Antarctica.</title>
        <authorList>
            <person name="Kralova S."/>
            <person name="Svec P."/>
            <person name="Busse H.J."/>
            <person name="Stankova E."/>
            <person name="Vaczi P."/>
            <person name="Sedlacek I."/>
        </authorList>
    </citation>
    <scope>NUCLEOTIDE SEQUENCE [LARGE SCALE GENOMIC DNA]</scope>
    <source>
        <strain evidence="5 6">CCM 8827</strain>
    </source>
</reference>
<evidence type="ECO:0000256" key="2">
    <source>
        <dbReference type="PROSITE-ProRule" id="PRU01360"/>
    </source>
</evidence>
<dbReference type="NCBIfam" id="TIGR04057">
    <property type="entry name" value="SusC_RagA_signa"/>
    <property type="match status" value="1"/>
</dbReference>
<dbReference type="SUPFAM" id="SSF56935">
    <property type="entry name" value="Porins"/>
    <property type="match status" value="1"/>
</dbReference>
<feature type="chain" id="PRO_5046898090" evidence="3">
    <location>
        <begin position="24"/>
        <end position="1134"/>
    </location>
</feature>
<proteinExistence type="inferred from homology"/>
<organism evidence="5 6">
    <name type="scientific">Flavobacterium psychroterrae</name>
    <dbReference type="NCBI Taxonomy" id="2133767"/>
    <lineage>
        <taxon>Bacteria</taxon>
        <taxon>Pseudomonadati</taxon>
        <taxon>Bacteroidota</taxon>
        <taxon>Flavobacteriia</taxon>
        <taxon>Flavobacteriales</taxon>
        <taxon>Flavobacteriaceae</taxon>
        <taxon>Flavobacterium</taxon>
    </lineage>
</organism>
<dbReference type="InterPro" id="IPR037066">
    <property type="entry name" value="Plug_dom_sf"/>
</dbReference>
<dbReference type="Gene3D" id="2.60.40.1120">
    <property type="entry name" value="Carboxypeptidase-like, regulatory domain"/>
    <property type="match status" value="1"/>
</dbReference>
<evidence type="ECO:0000256" key="1">
    <source>
        <dbReference type="ARBA" id="ARBA00022729"/>
    </source>
</evidence>
<keyword evidence="2" id="KW-0998">Cell outer membrane</keyword>
<keyword evidence="2" id="KW-0472">Membrane</keyword>
<protein>
    <submittedName>
        <fullName evidence="5">SusC/RagA family TonB-linked outer membrane protein</fullName>
    </submittedName>
</protein>
<dbReference type="Pfam" id="PF07715">
    <property type="entry name" value="Plug"/>
    <property type="match status" value="1"/>
</dbReference>
<dbReference type="InterPro" id="IPR039426">
    <property type="entry name" value="TonB-dep_rcpt-like"/>
</dbReference>
<evidence type="ECO:0000259" key="4">
    <source>
        <dbReference type="Pfam" id="PF07715"/>
    </source>
</evidence>
<keyword evidence="1 3" id="KW-0732">Signal</keyword>
<dbReference type="PROSITE" id="PS52016">
    <property type="entry name" value="TONB_DEPENDENT_REC_3"/>
    <property type="match status" value="1"/>
</dbReference>
<dbReference type="Gene3D" id="2.170.130.10">
    <property type="entry name" value="TonB-dependent receptor, plug domain"/>
    <property type="match status" value="1"/>
</dbReference>
<dbReference type="Pfam" id="PF13715">
    <property type="entry name" value="CarbopepD_reg_2"/>
    <property type="match status" value="1"/>
</dbReference>
<dbReference type="EMBL" id="JAGYVZ010000001">
    <property type="protein sequence ID" value="MBS7229549.1"/>
    <property type="molecule type" value="Genomic_DNA"/>
</dbReference>
<dbReference type="RefSeq" id="WP_213293820.1">
    <property type="nucleotide sequence ID" value="NZ_JAGYVZ010000001.1"/>
</dbReference>
<dbReference type="Proteomes" id="UP000722625">
    <property type="component" value="Unassembled WGS sequence"/>
</dbReference>
<keyword evidence="6" id="KW-1185">Reference proteome</keyword>
<dbReference type="InterPro" id="IPR023997">
    <property type="entry name" value="TonB-dep_OMP_SusC/RagA_CS"/>
</dbReference>
<comment type="similarity">
    <text evidence="2">Belongs to the TonB-dependent receptor family.</text>
</comment>